<feature type="compositionally biased region" description="Acidic residues" evidence="3">
    <location>
        <begin position="18"/>
        <end position="29"/>
    </location>
</feature>
<dbReference type="CDD" id="cd22459">
    <property type="entry name" value="KH-I_PEPPER_rpt1_like"/>
    <property type="match status" value="1"/>
</dbReference>
<evidence type="ECO:0000313" key="5">
    <source>
        <dbReference type="EMBL" id="CAL4971689.1"/>
    </source>
</evidence>
<dbReference type="Proteomes" id="UP001497457">
    <property type="component" value="Chromosome 2b"/>
</dbReference>
<dbReference type="GO" id="GO:0003723">
    <property type="term" value="F:RNA binding"/>
    <property type="evidence" value="ECO:0007669"/>
    <property type="project" value="UniProtKB-UniRule"/>
</dbReference>
<evidence type="ECO:0000256" key="1">
    <source>
        <dbReference type="ARBA" id="ARBA00022737"/>
    </source>
</evidence>
<protein>
    <recommendedName>
        <fullName evidence="4">K Homology domain-containing protein</fullName>
    </recommendedName>
</protein>
<reference evidence="5 6" key="2">
    <citation type="submission" date="2024-10" db="EMBL/GenBank/DDBJ databases">
        <authorList>
            <person name="Ryan C."/>
        </authorList>
    </citation>
    <scope>NUCLEOTIDE SEQUENCE [LARGE SCALE GENOMIC DNA]</scope>
</reference>
<keyword evidence="6" id="KW-1185">Reference proteome</keyword>
<dbReference type="Pfam" id="PF00013">
    <property type="entry name" value="KH_1"/>
    <property type="match status" value="3"/>
</dbReference>
<dbReference type="AlphaFoldDB" id="A0ABC9A1T6"/>
<feature type="domain" description="K Homology" evidence="4">
    <location>
        <begin position="373"/>
        <end position="443"/>
    </location>
</feature>
<evidence type="ECO:0000313" key="6">
    <source>
        <dbReference type="Proteomes" id="UP001497457"/>
    </source>
</evidence>
<keyword evidence="2" id="KW-0694">RNA-binding</keyword>
<dbReference type="CDD" id="cd22460">
    <property type="entry name" value="KH-I_PEPPER_rpt2_like"/>
    <property type="match status" value="1"/>
</dbReference>
<keyword evidence="1" id="KW-0677">Repeat</keyword>
<feature type="region of interest" description="Disordered" evidence="3">
    <location>
        <begin position="1"/>
        <end position="83"/>
    </location>
</feature>
<feature type="compositionally biased region" description="Basic residues" evidence="3">
    <location>
        <begin position="544"/>
        <end position="554"/>
    </location>
</feature>
<evidence type="ECO:0000259" key="4">
    <source>
        <dbReference type="SMART" id="SM00322"/>
    </source>
</evidence>
<evidence type="ECO:0000256" key="2">
    <source>
        <dbReference type="PROSITE-ProRule" id="PRU00117"/>
    </source>
</evidence>
<dbReference type="InterPro" id="IPR036612">
    <property type="entry name" value="KH_dom_type_1_sf"/>
</dbReference>
<dbReference type="InterPro" id="IPR004088">
    <property type="entry name" value="KH_dom_type_1"/>
</dbReference>
<organism evidence="5 6">
    <name type="scientific">Urochloa decumbens</name>
    <dbReference type="NCBI Taxonomy" id="240449"/>
    <lineage>
        <taxon>Eukaryota</taxon>
        <taxon>Viridiplantae</taxon>
        <taxon>Streptophyta</taxon>
        <taxon>Embryophyta</taxon>
        <taxon>Tracheophyta</taxon>
        <taxon>Spermatophyta</taxon>
        <taxon>Magnoliopsida</taxon>
        <taxon>Liliopsida</taxon>
        <taxon>Poales</taxon>
        <taxon>Poaceae</taxon>
        <taxon>PACMAD clade</taxon>
        <taxon>Panicoideae</taxon>
        <taxon>Panicodae</taxon>
        <taxon>Paniceae</taxon>
        <taxon>Melinidinae</taxon>
        <taxon>Urochloa</taxon>
    </lineage>
</organism>
<dbReference type="PANTHER" id="PTHR10288">
    <property type="entry name" value="KH DOMAIN CONTAINING RNA BINDING PROTEIN"/>
    <property type="match status" value="1"/>
</dbReference>
<evidence type="ECO:0000256" key="3">
    <source>
        <dbReference type="SAM" id="MobiDB-lite"/>
    </source>
</evidence>
<dbReference type="PROSITE" id="PS50084">
    <property type="entry name" value="KH_TYPE_1"/>
    <property type="match status" value="3"/>
</dbReference>
<accession>A0ABC9A1T6</accession>
<reference evidence="6" key="1">
    <citation type="submission" date="2024-06" db="EMBL/GenBank/DDBJ databases">
        <authorList>
            <person name="Ryan C."/>
        </authorList>
    </citation>
    <scope>NUCLEOTIDE SEQUENCE [LARGE SCALE GENOMIC DNA]</scope>
</reference>
<dbReference type="SMART" id="SM00322">
    <property type="entry name" value="KH"/>
    <property type="match status" value="3"/>
</dbReference>
<dbReference type="InterPro" id="IPR004087">
    <property type="entry name" value="KH_dom"/>
</dbReference>
<feature type="compositionally biased region" description="Basic and acidic residues" evidence="3">
    <location>
        <begin position="67"/>
        <end position="78"/>
    </location>
</feature>
<dbReference type="SUPFAM" id="SSF54791">
    <property type="entry name" value="Eukaryotic type KH-domain (KH-domain type I)"/>
    <property type="match status" value="3"/>
</dbReference>
<feature type="domain" description="K Homology" evidence="4">
    <location>
        <begin position="86"/>
        <end position="159"/>
    </location>
</feature>
<gene>
    <name evidence="5" type="ORF">URODEC1_LOCUS50815</name>
</gene>
<feature type="domain" description="K Homology" evidence="4">
    <location>
        <begin position="179"/>
        <end position="254"/>
    </location>
</feature>
<sequence length="554" mass="60966">MAPPPQEEAAIDGIPEAGFEEEEDPEEVEPWVPSSDSEPEPDRPALEPPDPSPAAAGPELQPEETAVAERKGEGEEATPRWPGWPGASVFRLVVPAEEVGGVIGRRGSTIKRLCDETRARVRVLDAPHGAANRIVLVSATEEVEAELSPAMNAAIKIFKHINGIEEINSYRTLCASAPEICYVRLLVPAAQAVHLIGKQGVTIKSIQESTGATIKIIHDDELLTCETQDERIVEIHGASLKVHNALKSVLGLLRKFLVDHGVLHLFERKNQEVAQSHDISTENQFIDDYPVALNQDFWLSDQRSHGNPIGSGLLYGHDPFFCDPYCSSYISDGHATDSLMTQMGHGCDPSFHVPYSPDLSHSNRSHSSDLLITQVTQTMKIPLPYAEDIIGVRGENIEFVRSVSGAVVVLEEIGDYPDEVLVMIKGSSSQVQTAQQLLQEVLSGYGEPPPPSRPRSCYRDAEAGPRQPSSPHAGAMVLNSPHDGQRRRLHSPPHYRDTEASLRPPSSPHAGVILLNSPHARATSRDYQPWQQYEDEPPCDRRRYPAHHHDHRGY</sequence>
<proteinExistence type="predicted"/>
<dbReference type="Gene3D" id="3.30.310.210">
    <property type="match status" value="1"/>
</dbReference>
<name>A0ABC9A1T6_9POAL</name>
<dbReference type="Gene3D" id="3.30.1370.10">
    <property type="entry name" value="K Homology domain, type 1"/>
    <property type="match status" value="1"/>
</dbReference>
<feature type="region of interest" description="Disordered" evidence="3">
    <location>
        <begin position="443"/>
        <end position="554"/>
    </location>
</feature>
<dbReference type="EMBL" id="OZ075112">
    <property type="protein sequence ID" value="CAL4971689.1"/>
    <property type="molecule type" value="Genomic_DNA"/>
</dbReference>